<keyword evidence="4" id="KW-1185">Reference proteome</keyword>
<organism evidence="3 4">
    <name type="scientific">Daphnia galeata</name>
    <dbReference type="NCBI Taxonomy" id="27404"/>
    <lineage>
        <taxon>Eukaryota</taxon>
        <taxon>Metazoa</taxon>
        <taxon>Ecdysozoa</taxon>
        <taxon>Arthropoda</taxon>
        <taxon>Crustacea</taxon>
        <taxon>Branchiopoda</taxon>
        <taxon>Diplostraca</taxon>
        <taxon>Cladocera</taxon>
        <taxon>Anomopoda</taxon>
        <taxon>Daphniidae</taxon>
        <taxon>Daphnia</taxon>
    </lineage>
</organism>
<accession>A0A8J2WQQ2</accession>
<evidence type="ECO:0000256" key="1">
    <source>
        <dbReference type="SAM" id="MobiDB-lite"/>
    </source>
</evidence>
<protein>
    <recommendedName>
        <fullName evidence="5">MAM domain-containing protein</fullName>
    </recommendedName>
</protein>
<dbReference type="EMBL" id="CAKKLH010000343">
    <property type="protein sequence ID" value="CAH0113653.1"/>
    <property type="molecule type" value="Genomic_DNA"/>
</dbReference>
<proteinExistence type="predicted"/>
<dbReference type="Gene3D" id="2.60.120.260">
    <property type="entry name" value="Galactose-binding domain-like"/>
    <property type="match status" value="1"/>
</dbReference>
<gene>
    <name evidence="3" type="ORF">DGAL_LOCUS17553</name>
</gene>
<sequence>MKQSFATFFLVANLIVVCWARRHESQHHLFQVDPLSARILMSNNFESGSADPWYDNLSSPAEINYPPPNPTSGTKYLRAIRNAQLSAGLLILRTVTFTGLPGDKMTFNFWIRSRYASGNVLELVMAVGDVETTILTLTSYSTAVNFDWRQASASLPVSEPTDVTLIFYGYCGSNIEDAIAIDDIVLDTHDISTTEMTTTNTPTTTTPTTTTPTTTTPTTTTPTSTTPTSTTPQSSIQRTVIFIYKTTVEGQDMFIRGGIDSTVVRPICQNDVDAERK</sequence>
<dbReference type="Proteomes" id="UP000789390">
    <property type="component" value="Unassembled WGS sequence"/>
</dbReference>
<dbReference type="SUPFAM" id="SSF49899">
    <property type="entry name" value="Concanavalin A-like lectins/glucanases"/>
    <property type="match status" value="1"/>
</dbReference>
<evidence type="ECO:0008006" key="5">
    <source>
        <dbReference type="Google" id="ProtNLM"/>
    </source>
</evidence>
<feature type="chain" id="PRO_5035214365" description="MAM domain-containing protein" evidence="2">
    <location>
        <begin position="21"/>
        <end position="277"/>
    </location>
</feature>
<feature type="signal peptide" evidence="2">
    <location>
        <begin position="1"/>
        <end position="20"/>
    </location>
</feature>
<dbReference type="OrthoDB" id="6356292at2759"/>
<dbReference type="AlphaFoldDB" id="A0A8J2WQQ2"/>
<evidence type="ECO:0000313" key="4">
    <source>
        <dbReference type="Proteomes" id="UP000789390"/>
    </source>
</evidence>
<evidence type="ECO:0000256" key="2">
    <source>
        <dbReference type="SAM" id="SignalP"/>
    </source>
</evidence>
<name>A0A8J2WQQ2_9CRUS</name>
<reference evidence="3" key="1">
    <citation type="submission" date="2021-11" db="EMBL/GenBank/DDBJ databases">
        <authorList>
            <person name="Schell T."/>
        </authorList>
    </citation>
    <scope>NUCLEOTIDE SEQUENCE</scope>
    <source>
        <strain evidence="3">M5</strain>
    </source>
</reference>
<keyword evidence="2" id="KW-0732">Signal</keyword>
<feature type="region of interest" description="Disordered" evidence="1">
    <location>
        <begin position="195"/>
        <end position="232"/>
    </location>
</feature>
<evidence type="ECO:0000313" key="3">
    <source>
        <dbReference type="EMBL" id="CAH0113653.1"/>
    </source>
</evidence>
<comment type="caution">
    <text evidence="3">The sequence shown here is derived from an EMBL/GenBank/DDBJ whole genome shotgun (WGS) entry which is preliminary data.</text>
</comment>
<dbReference type="InterPro" id="IPR013320">
    <property type="entry name" value="ConA-like_dom_sf"/>
</dbReference>